<reference evidence="10 11" key="1">
    <citation type="submission" date="2019-03" db="EMBL/GenBank/DDBJ databases">
        <title>Metabolic reconstructions from genomes of highly enriched 'Candidatus Accumulibacter' and 'Candidatus Competibacter' bioreactor populations.</title>
        <authorList>
            <person name="Annavajhala M.K."/>
            <person name="Welles L."/>
            <person name="Abbas B."/>
            <person name="Sorokin D."/>
            <person name="Park H."/>
            <person name="Van Loosdrecht M."/>
            <person name="Chandran K."/>
        </authorList>
    </citation>
    <scope>NUCLEOTIDE SEQUENCE [LARGE SCALE GENOMIC DNA]</scope>
    <source>
        <strain evidence="10 11">SBR_G</strain>
    </source>
</reference>
<dbReference type="PROSITE" id="PS50894">
    <property type="entry name" value="HPT"/>
    <property type="match status" value="1"/>
</dbReference>
<keyword evidence="1 7" id="KW-0597">Phosphoprotein</keyword>
<evidence type="ECO:0000256" key="5">
    <source>
        <dbReference type="ARBA" id="ARBA00023163"/>
    </source>
</evidence>
<proteinExistence type="predicted"/>
<evidence type="ECO:0000256" key="7">
    <source>
        <dbReference type="PROSITE-ProRule" id="PRU00169"/>
    </source>
</evidence>
<feature type="domain" description="Response regulatory" evidence="8">
    <location>
        <begin position="152"/>
        <end position="265"/>
    </location>
</feature>
<dbReference type="Gene3D" id="1.10.10.10">
    <property type="entry name" value="Winged helix-like DNA-binding domain superfamily/Winged helix DNA-binding domain"/>
    <property type="match status" value="1"/>
</dbReference>
<evidence type="ECO:0000259" key="9">
    <source>
        <dbReference type="PROSITE" id="PS50894"/>
    </source>
</evidence>
<keyword evidence="3" id="KW-0805">Transcription regulation</keyword>
<dbReference type="InterPro" id="IPR036641">
    <property type="entry name" value="HPT_dom_sf"/>
</dbReference>
<sequence>MGYRPEVHCTSDAEFSENDAMSLPEAAAALLDLEHLKRFSQNPQGLRELIDAFLDTTEPILNELERVSRQQNAMEFHQILHALNGAANSAGARAMADQCKVLAQQREPERRVAILHDLADCFQRTREMLKAILVPLSTETRDAGPLDVARKTLLLVEDNASARALLHAILADEYELIDAETGETALRVCEGAVVPDAAIVDLNLRRSHCSGLDVLQQLGNRIPAIVLTVDRSRDSMRAAIRAGAWAYLNKPPDPDLLVTAVEAVIARARGITDPSAPGTFDLATGLVMAAHSLDPIEAQQLIATEAMAQRRKPADLAEEIVAMQRLHNRMARAARCRVALSNEPPS</sequence>
<dbReference type="Pfam" id="PF03861">
    <property type="entry name" value="ANTAR"/>
    <property type="match status" value="1"/>
</dbReference>
<dbReference type="PANTHER" id="PTHR48111:SF1">
    <property type="entry name" value="TWO-COMPONENT RESPONSE REGULATOR ORR33"/>
    <property type="match status" value="1"/>
</dbReference>
<dbReference type="InterPro" id="IPR005561">
    <property type="entry name" value="ANTAR"/>
</dbReference>
<evidence type="ECO:0000256" key="4">
    <source>
        <dbReference type="ARBA" id="ARBA00023125"/>
    </source>
</evidence>
<gene>
    <name evidence="10" type="ORF">E4P82_19295</name>
</gene>
<dbReference type="SUPFAM" id="SSF47226">
    <property type="entry name" value="Histidine-containing phosphotransfer domain, HPT domain"/>
    <property type="match status" value="1"/>
</dbReference>
<dbReference type="CDD" id="cd00156">
    <property type="entry name" value="REC"/>
    <property type="match status" value="1"/>
</dbReference>
<dbReference type="InterPro" id="IPR001789">
    <property type="entry name" value="Sig_transdc_resp-reg_receiver"/>
</dbReference>
<feature type="modified residue" description="Phosphohistidine" evidence="6">
    <location>
        <position position="81"/>
    </location>
</feature>
<dbReference type="Gene3D" id="1.20.120.160">
    <property type="entry name" value="HPT domain"/>
    <property type="match status" value="1"/>
</dbReference>
<organism evidence="10 11">
    <name type="scientific">Candidatus Competibacter phosphatis</name>
    <dbReference type="NCBI Taxonomy" id="221280"/>
    <lineage>
        <taxon>Bacteria</taxon>
        <taxon>Pseudomonadati</taxon>
        <taxon>Pseudomonadota</taxon>
        <taxon>Gammaproteobacteria</taxon>
        <taxon>Candidatus Competibacteraceae</taxon>
        <taxon>Candidatus Competibacter</taxon>
    </lineage>
</organism>
<dbReference type="Pfam" id="PF01627">
    <property type="entry name" value="Hpt"/>
    <property type="match status" value="1"/>
</dbReference>
<dbReference type="SMART" id="SM00073">
    <property type="entry name" value="HPT"/>
    <property type="match status" value="1"/>
</dbReference>
<keyword evidence="4" id="KW-0238">DNA-binding</keyword>
<dbReference type="InterPro" id="IPR039420">
    <property type="entry name" value="WalR-like"/>
</dbReference>
<feature type="domain" description="HPt" evidence="9">
    <location>
        <begin position="42"/>
        <end position="132"/>
    </location>
</feature>
<keyword evidence="2" id="KW-0902">Two-component regulatory system</keyword>
<keyword evidence="5" id="KW-0804">Transcription</keyword>
<keyword evidence="11" id="KW-1185">Reference proteome</keyword>
<dbReference type="PANTHER" id="PTHR48111">
    <property type="entry name" value="REGULATOR OF RPOS"/>
    <property type="match status" value="1"/>
</dbReference>
<dbReference type="Gene3D" id="3.40.50.2300">
    <property type="match status" value="1"/>
</dbReference>
<evidence type="ECO:0000256" key="1">
    <source>
        <dbReference type="ARBA" id="ARBA00022553"/>
    </source>
</evidence>
<name>A0ABX1TR51_9GAMM</name>
<dbReference type="PROSITE" id="PS50110">
    <property type="entry name" value="RESPONSE_REGULATORY"/>
    <property type="match status" value="1"/>
</dbReference>
<dbReference type="Proteomes" id="UP000760480">
    <property type="component" value="Unassembled WGS sequence"/>
</dbReference>
<dbReference type="EMBL" id="SPMZ01000077">
    <property type="protein sequence ID" value="NMQ21152.1"/>
    <property type="molecule type" value="Genomic_DNA"/>
</dbReference>
<evidence type="ECO:0000256" key="2">
    <source>
        <dbReference type="ARBA" id="ARBA00023012"/>
    </source>
</evidence>
<dbReference type="InterPro" id="IPR008207">
    <property type="entry name" value="Sig_transdc_His_kin_Hpt_dom"/>
</dbReference>
<dbReference type="InterPro" id="IPR011006">
    <property type="entry name" value="CheY-like_superfamily"/>
</dbReference>
<dbReference type="Pfam" id="PF00072">
    <property type="entry name" value="Response_reg"/>
    <property type="match status" value="1"/>
</dbReference>
<protein>
    <submittedName>
        <fullName evidence="10">Response regulator</fullName>
    </submittedName>
</protein>
<dbReference type="SMART" id="SM00448">
    <property type="entry name" value="REC"/>
    <property type="match status" value="1"/>
</dbReference>
<comment type="caution">
    <text evidence="10">The sequence shown here is derived from an EMBL/GenBank/DDBJ whole genome shotgun (WGS) entry which is preliminary data.</text>
</comment>
<dbReference type="SUPFAM" id="SSF52172">
    <property type="entry name" value="CheY-like"/>
    <property type="match status" value="1"/>
</dbReference>
<feature type="modified residue" description="4-aspartylphosphate" evidence="7">
    <location>
        <position position="201"/>
    </location>
</feature>
<evidence type="ECO:0000313" key="10">
    <source>
        <dbReference type="EMBL" id="NMQ21152.1"/>
    </source>
</evidence>
<dbReference type="InterPro" id="IPR036388">
    <property type="entry name" value="WH-like_DNA-bd_sf"/>
</dbReference>
<evidence type="ECO:0000256" key="3">
    <source>
        <dbReference type="ARBA" id="ARBA00023015"/>
    </source>
</evidence>
<evidence type="ECO:0000259" key="8">
    <source>
        <dbReference type="PROSITE" id="PS50110"/>
    </source>
</evidence>
<accession>A0ABX1TR51</accession>
<evidence type="ECO:0000256" key="6">
    <source>
        <dbReference type="PROSITE-ProRule" id="PRU00110"/>
    </source>
</evidence>
<evidence type="ECO:0000313" key="11">
    <source>
        <dbReference type="Proteomes" id="UP000760480"/>
    </source>
</evidence>